<dbReference type="InterPro" id="IPR036291">
    <property type="entry name" value="NAD(P)-bd_dom_sf"/>
</dbReference>
<evidence type="ECO:0000313" key="6">
    <source>
        <dbReference type="Proteomes" id="UP001432099"/>
    </source>
</evidence>
<dbReference type="Proteomes" id="UP001432099">
    <property type="component" value="Chromosome"/>
</dbReference>
<gene>
    <name evidence="5" type="primary">trkA</name>
    <name evidence="5" type="ORF">T23_03780</name>
</gene>
<dbReference type="Pfam" id="PF02080">
    <property type="entry name" value="TrkA_C"/>
    <property type="match status" value="1"/>
</dbReference>
<evidence type="ECO:0000259" key="3">
    <source>
        <dbReference type="PROSITE" id="PS51201"/>
    </source>
</evidence>
<keyword evidence="1" id="KW-0813">Transport</keyword>
<dbReference type="SUPFAM" id="SSF51735">
    <property type="entry name" value="NAD(P)-binding Rossmann-fold domains"/>
    <property type="match status" value="1"/>
</dbReference>
<dbReference type="InterPro" id="IPR006037">
    <property type="entry name" value="RCK_C"/>
</dbReference>
<name>A0ABN6Z9P8_9FIRM</name>
<organism evidence="5 6">
    <name type="scientific">Turicibacter faecis</name>
    <dbReference type="NCBI Taxonomy" id="2963365"/>
    <lineage>
        <taxon>Bacteria</taxon>
        <taxon>Bacillati</taxon>
        <taxon>Bacillota</taxon>
        <taxon>Erysipelotrichia</taxon>
        <taxon>Erysipelotrichales</taxon>
        <taxon>Turicibacteraceae</taxon>
        <taxon>Turicibacter</taxon>
    </lineage>
</organism>
<reference evidence="5" key="1">
    <citation type="journal article" date="2024" name="Int. J. Syst. Evol. Microbiol.">
        <title>Turicibacter faecis sp. nov., isolated from faeces of heart failure mouse model.</title>
        <authorList>
            <person name="Imamura Y."/>
            <person name="Motooka D."/>
            <person name="Nakajima Y."/>
            <person name="Ito S."/>
            <person name="Kitakaze M."/>
            <person name="Iida T."/>
            <person name="Nakamura S."/>
        </authorList>
    </citation>
    <scope>NUCLEOTIDE SEQUENCE</scope>
    <source>
        <strain evidence="5">TC023</strain>
    </source>
</reference>
<dbReference type="PROSITE" id="PS51201">
    <property type="entry name" value="RCK_N"/>
    <property type="match status" value="1"/>
</dbReference>
<feature type="domain" description="RCK C-terminal" evidence="4">
    <location>
        <begin position="137"/>
        <end position="218"/>
    </location>
</feature>
<proteinExistence type="predicted"/>
<dbReference type="Gene3D" id="3.30.70.1450">
    <property type="entry name" value="Regulator of K+ conductance, C-terminal domain"/>
    <property type="match status" value="1"/>
</dbReference>
<dbReference type="Pfam" id="PF02254">
    <property type="entry name" value="TrkA_N"/>
    <property type="match status" value="1"/>
</dbReference>
<dbReference type="SUPFAM" id="SSF116726">
    <property type="entry name" value="TrkA C-terminal domain-like"/>
    <property type="match status" value="1"/>
</dbReference>
<keyword evidence="6" id="KW-1185">Reference proteome</keyword>
<keyword evidence="2" id="KW-0406">Ion transport</keyword>
<dbReference type="EMBL" id="AP028127">
    <property type="protein sequence ID" value="BEH90276.1"/>
    <property type="molecule type" value="Genomic_DNA"/>
</dbReference>
<dbReference type="PROSITE" id="PS51202">
    <property type="entry name" value="RCK_C"/>
    <property type="match status" value="1"/>
</dbReference>
<dbReference type="RefSeq" id="WP_338617805.1">
    <property type="nucleotide sequence ID" value="NZ_AP028127.1"/>
</dbReference>
<dbReference type="PANTHER" id="PTHR43833:SF5">
    <property type="entry name" value="TRK SYSTEM POTASSIUM UPTAKE PROTEIN TRKA"/>
    <property type="match status" value="1"/>
</dbReference>
<feature type="domain" description="RCK N-terminal" evidence="3">
    <location>
        <begin position="1"/>
        <end position="117"/>
    </location>
</feature>
<protein>
    <submittedName>
        <fullName evidence="5">TRK system potassium uptake protein TrkA</fullName>
    </submittedName>
</protein>
<dbReference type="InterPro" id="IPR003148">
    <property type="entry name" value="RCK_N"/>
</dbReference>
<dbReference type="PANTHER" id="PTHR43833">
    <property type="entry name" value="POTASSIUM CHANNEL PROTEIN 2-RELATED-RELATED"/>
    <property type="match status" value="1"/>
</dbReference>
<evidence type="ECO:0000313" key="5">
    <source>
        <dbReference type="EMBL" id="BEH90276.1"/>
    </source>
</evidence>
<evidence type="ECO:0000259" key="4">
    <source>
        <dbReference type="PROSITE" id="PS51202"/>
    </source>
</evidence>
<sequence>MKVLIVGGRGKADFLMNSLLDKKNSVTLIHDDEEYCRQLARKYDTTIICGDGTKRYILEEAEIENQDIVIALTPKDCANFVICQLAKKVYGIKRAFATVNNPKNVDVFKKLGIDSAISATYVVSNMIEQLATINDLSHLTVMESGHIHLMELLVKEQDPIVNQQIKDIDISEEMIISCIIRSNQALIPKGDTFILSGDKLIILSTSTQPQSFIGQLVGDSYETR</sequence>
<dbReference type="InterPro" id="IPR036721">
    <property type="entry name" value="RCK_C_sf"/>
</dbReference>
<evidence type="ECO:0000256" key="1">
    <source>
        <dbReference type="ARBA" id="ARBA00022448"/>
    </source>
</evidence>
<evidence type="ECO:0000256" key="2">
    <source>
        <dbReference type="ARBA" id="ARBA00023065"/>
    </source>
</evidence>
<dbReference type="Gene3D" id="3.40.50.720">
    <property type="entry name" value="NAD(P)-binding Rossmann-like Domain"/>
    <property type="match status" value="1"/>
</dbReference>
<accession>A0ABN6Z9P8</accession>
<dbReference type="InterPro" id="IPR050721">
    <property type="entry name" value="Trk_Ktr_HKT_K-transport"/>
</dbReference>